<evidence type="ECO:0000256" key="11">
    <source>
        <dbReference type="ARBA" id="ARBA00023136"/>
    </source>
</evidence>
<evidence type="ECO:0000256" key="12">
    <source>
        <dbReference type="ARBA" id="ARBA00023306"/>
    </source>
</evidence>
<dbReference type="Pfam" id="PF13491">
    <property type="entry name" value="FtsK_4TM"/>
    <property type="match status" value="1"/>
</dbReference>
<keyword evidence="12" id="KW-0131">Cell cycle</keyword>
<dbReference type="Gene3D" id="3.40.50.300">
    <property type="entry name" value="P-loop containing nucleotide triphosphate hydrolases"/>
    <property type="match status" value="1"/>
</dbReference>
<dbReference type="EMBL" id="BOOR01000024">
    <property type="protein sequence ID" value="GII55105.1"/>
    <property type="molecule type" value="Genomic_DNA"/>
</dbReference>
<evidence type="ECO:0000256" key="5">
    <source>
        <dbReference type="ARBA" id="ARBA00022692"/>
    </source>
</evidence>
<keyword evidence="3" id="KW-1003">Cell membrane</keyword>
<keyword evidence="7" id="KW-0159">Chromosome partition</keyword>
<evidence type="ECO:0000313" key="20">
    <source>
        <dbReference type="Proteomes" id="UP000605992"/>
    </source>
</evidence>
<evidence type="ECO:0000256" key="4">
    <source>
        <dbReference type="ARBA" id="ARBA00022618"/>
    </source>
</evidence>
<evidence type="ECO:0000256" key="15">
    <source>
        <dbReference type="PROSITE-ProRule" id="PRU00289"/>
    </source>
</evidence>
<comment type="function">
    <text evidence="13">Essential cell division protein that coordinates cell division and chromosome segregation. The N-terminus is involved in assembly of the cell-division machinery. The C-terminus functions as a DNA motor that moves dsDNA in an ATP-dependent manner towards the dif recombination site, which is located within the replication terminus region. Required for activation of the Xer recombinase, allowing activation of chromosome unlinking by recombination.</text>
</comment>
<feature type="binding site" evidence="15">
    <location>
        <begin position="447"/>
        <end position="454"/>
    </location>
    <ligand>
        <name>ATP</name>
        <dbReference type="ChEBI" id="CHEBI:30616"/>
    </ligand>
</feature>
<dbReference type="GO" id="GO:0051301">
    <property type="term" value="P:cell division"/>
    <property type="evidence" value="ECO:0007669"/>
    <property type="project" value="UniProtKB-KW"/>
</dbReference>
<evidence type="ECO:0000256" key="6">
    <source>
        <dbReference type="ARBA" id="ARBA00022741"/>
    </source>
</evidence>
<dbReference type="Pfam" id="PF17854">
    <property type="entry name" value="FtsK_alpha"/>
    <property type="match status" value="1"/>
</dbReference>
<evidence type="ECO:0000256" key="13">
    <source>
        <dbReference type="ARBA" id="ARBA00024986"/>
    </source>
</evidence>
<proteinExistence type="inferred from homology"/>
<evidence type="ECO:0000313" key="19">
    <source>
        <dbReference type="EMBL" id="GII55105.1"/>
    </source>
</evidence>
<keyword evidence="10" id="KW-0238">DNA-binding</keyword>
<dbReference type="InterPro" id="IPR036390">
    <property type="entry name" value="WH_DNA-bd_sf"/>
</dbReference>
<comment type="subunit">
    <text evidence="14">Homohexamer. Forms a ring that surrounds DNA.</text>
</comment>
<keyword evidence="9 17" id="KW-1133">Transmembrane helix</keyword>
<evidence type="ECO:0000256" key="10">
    <source>
        <dbReference type="ARBA" id="ARBA00023125"/>
    </source>
</evidence>
<keyword evidence="20" id="KW-1185">Reference proteome</keyword>
<keyword evidence="8 15" id="KW-0067">ATP-binding</keyword>
<evidence type="ECO:0000256" key="3">
    <source>
        <dbReference type="ARBA" id="ARBA00022475"/>
    </source>
</evidence>
<dbReference type="GO" id="GO:0007059">
    <property type="term" value="P:chromosome segregation"/>
    <property type="evidence" value="ECO:0007669"/>
    <property type="project" value="UniProtKB-KW"/>
</dbReference>
<keyword evidence="6 15" id="KW-0547">Nucleotide-binding</keyword>
<dbReference type="SUPFAM" id="SSF52540">
    <property type="entry name" value="P-loop containing nucleoside triphosphate hydrolases"/>
    <property type="match status" value="1"/>
</dbReference>
<feature type="region of interest" description="Disordered" evidence="16">
    <location>
        <begin position="203"/>
        <end position="280"/>
    </location>
</feature>
<feature type="domain" description="FtsK" evidence="18">
    <location>
        <begin position="430"/>
        <end position="630"/>
    </location>
</feature>
<dbReference type="GO" id="GO:0003677">
    <property type="term" value="F:DNA binding"/>
    <property type="evidence" value="ECO:0007669"/>
    <property type="project" value="UniProtKB-KW"/>
</dbReference>
<dbReference type="CDD" id="cd01127">
    <property type="entry name" value="TrwB_TraG_TraD_VirD4"/>
    <property type="match status" value="1"/>
</dbReference>
<dbReference type="SMART" id="SM00382">
    <property type="entry name" value="AAA"/>
    <property type="match status" value="1"/>
</dbReference>
<dbReference type="Proteomes" id="UP000605992">
    <property type="component" value="Unassembled WGS sequence"/>
</dbReference>
<comment type="caution">
    <text evidence="19">The sequence shown here is derived from an EMBL/GenBank/DDBJ whole genome shotgun (WGS) entry which is preliminary data.</text>
</comment>
<gene>
    <name evidence="19" type="primary">ftsK</name>
    <name evidence="19" type="ORF">Pth03_34940</name>
</gene>
<evidence type="ECO:0000256" key="8">
    <source>
        <dbReference type="ARBA" id="ARBA00022840"/>
    </source>
</evidence>
<dbReference type="GO" id="GO:0005886">
    <property type="term" value="C:plasma membrane"/>
    <property type="evidence" value="ECO:0007669"/>
    <property type="project" value="UniProtKB-SubCell"/>
</dbReference>
<keyword evidence="4 19" id="KW-0132">Cell division</keyword>
<dbReference type="InterPro" id="IPR050206">
    <property type="entry name" value="FtsK/SpoIIIE/SftA"/>
</dbReference>
<dbReference type="Gene3D" id="1.10.10.10">
    <property type="entry name" value="Winged helix-like DNA-binding domain superfamily/Winged helix DNA-binding domain"/>
    <property type="match status" value="1"/>
</dbReference>
<feature type="transmembrane region" description="Helical" evidence="17">
    <location>
        <begin position="106"/>
        <end position="125"/>
    </location>
</feature>
<comment type="similarity">
    <text evidence="2">Belongs to the FtsK/SpoIIIE/SftA family.</text>
</comment>
<dbReference type="GO" id="GO:0005524">
    <property type="term" value="F:ATP binding"/>
    <property type="evidence" value="ECO:0007669"/>
    <property type="project" value="UniProtKB-UniRule"/>
</dbReference>
<feature type="transmembrane region" description="Helical" evidence="17">
    <location>
        <begin position="69"/>
        <end position="94"/>
    </location>
</feature>
<dbReference type="InterPro" id="IPR027417">
    <property type="entry name" value="P-loop_NTPase"/>
</dbReference>
<keyword evidence="11 17" id="KW-0472">Membrane</keyword>
<name>A0A8J3V2R0_9ACTN</name>
<dbReference type="InterPro" id="IPR002543">
    <property type="entry name" value="FtsK_dom"/>
</dbReference>
<dbReference type="InterPro" id="IPR003593">
    <property type="entry name" value="AAA+_ATPase"/>
</dbReference>
<organism evidence="19 20">
    <name type="scientific">Planotetraspora thailandica</name>
    <dbReference type="NCBI Taxonomy" id="487172"/>
    <lineage>
        <taxon>Bacteria</taxon>
        <taxon>Bacillati</taxon>
        <taxon>Actinomycetota</taxon>
        <taxon>Actinomycetes</taxon>
        <taxon>Streptosporangiales</taxon>
        <taxon>Streptosporangiaceae</taxon>
        <taxon>Planotetraspora</taxon>
    </lineage>
</organism>
<evidence type="ECO:0000259" key="18">
    <source>
        <dbReference type="PROSITE" id="PS50901"/>
    </source>
</evidence>
<feature type="compositionally biased region" description="Acidic residues" evidence="16">
    <location>
        <begin position="255"/>
        <end position="264"/>
    </location>
</feature>
<dbReference type="SUPFAM" id="SSF46785">
    <property type="entry name" value="Winged helix' DNA-binding domain"/>
    <property type="match status" value="1"/>
</dbReference>
<comment type="subcellular location">
    <subcellularLocation>
        <location evidence="1">Cell membrane</location>
        <topology evidence="1">Multi-pass membrane protein</topology>
    </subcellularLocation>
</comment>
<dbReference type="InterPro" id="IPR018541">
    <property type="entry name" value="Ftsk_gamma"/>
</dbReference>
<dbReference type="PROSITE" id="PS50901">
    <property type="entry name" value="FTSK"/>
    <property type="match status" value="1"/>
</dbReference>
<dbReference type="InterPro" id="IPR025199">
    <property type="entry name" value="FtsK_4TM"/>
</dbReference>
<dbReference type="SMART" id="SM00843">
    <property type="entry name" value="Ftsk_gamma"/>
    <property type="match status" value="1"/>
</dbReference>
<dbReference type="AlphaFoldDB" id="A0A8J3V2R0"/>
<dbReference type="InterPro" id="IPR036388">
    <property type="entry name" value="WH-like_DNA-bd_sf"/>
</dbReference>
<dbReference type="PANTHER" id="PTHR22683:SF41">
    <property type="entry name" value="DNA TRANSLOCASE FTSK"/>
    <property type="match status" value="1"/>
</dbReference>
<protein>
    <submittedName>
        <fullName evidence="19">Cell division protein FtsK</fullName>
    </submittedName>
</protein>
<evidence type="ECO:0000256" key="14">
    <source>
        <dbReference type="ARBA" id="ARBA00025923"/>
    </source>
</evidence>
<dbReference type="InterPro" id="IPR041027">
    <property type="entry name" value="FtsK_alpha"/>
</dbReference>
<dbReference type="Gene3D" id="3.30.980.40">
    <property type="match status" value="1"/>
</dbReference>
<evidence type="ECO:0000256" key="1">
    <source>
        <dbReference type="ARBA" id="ARBA00004651"/>
    </source>
</evidence>
<evidence type="ECO:0000256" key="16">
    <source>
        <dbReference type="SAM" id="MobiDB-lite"/>
    </source>
</evidence>
<sequence length="780" mass="83117">MIGKLVIGLWLLLAHGMGAAARALGQGARDLDPAHRRDGVGLSVLAGGIVLAAMLWRESKSGVSLMVDAVVRGVVGSLAWSVPVLLALLAWRLLRHPDQNAETGRMGIGWTALLVGILGVVHVAHGTPYPSGGPADGMDKVSAAGGMLGFIVSAPPSSILPAFVTIPLLLMLSGFGVLVITATPLHRIPERFAEIRHLLFQRPEEGEGKPASPPKKRTRKPADGKREVGDNVKPYDTPVLSDKDHSPEIVPGLVDESEEMEGVEAEAAKSPAQPPLPSPAPRKVEQLVLSPQAGPYTLPDAKLLRAGSAPKPQTKANTVVVNALTSVLEQFTIDAQVIGFTRGPTVTRYEIELGPAVKVEKVTALTKNIAYAVKSADVRILSPIPGKSAIGVEIPNTDKDLVSLGDVLRSPVAQADHHPMIVGLGKDVEGRTIVANLAKMPHILIAGATGAGKSTCINGLISSILMRSTPDEVRMVLVDPKRVELTSYEGIPHLITPIITNPKKAAEALEWVVGEMDRRYDDLAASGFRHVDDFNKAVRAGKLVPPPGSERVYQPYPYLLVIVDELADLMMVAPRDVEDSIVRITQLARAAGIHLVIATQRPSVDVVTGLIKANVPSRLAFATSSLADSRVILDQPGAEKLVGQGDALFLPMGASKPMRLQNAFISEKEIADVVAHCKTQMQVEYREDVAAPAAAKREIDEEIGDDLELLVQAAELIVSTQFGSTSMLQRKLRVGFAKAGRLMDLLESRNVVGPSEGSKAREVLVKPDDLPGLLADLRGQ</sequence>
<evidence type="ECO:0000256" key="7">
    <source>
        <dbReference type="ARBA" id="ARBA00022829"/>
    </source>
</evidence>
<reference evidence="19" key="1">
    <citation type="submission" date="2021-01" db="EMBL/GenBank/DDBJ databases">
        <title>Whole genome shotgun sequence of Planotetraspora thailandica NBRC 104271.</title>
        <authorList>
            <person name="Komaki H."/>
            <person name="Tamura T."/>
        </authorList>
    </citation>
    <scope>NUCLEOTIDE SEQUENCE</scope>
    <source>
        <strain evidence="19">NBRC 104271</strain>
    </source>
</reference>
<accession>A0A8J3V2R0</accession>
<feature type="compositionally biased region" description="Basic and acidic residues" evidence="16">
    <location>
        <begin position="220"/>
        <end position="230"/>
    </location>
</feature>
<evidence type="ECO:0000256" key="2">
    <source>
        <dbReference type="ARBA" id="ARBA00006474"/>
    </source>
</evidence>
<dbReference type="Pfam" id="PF01580">
    <property type="entry name" value="FtsK_SpoIIIE"/>
    <property type="match status" value="1"/>
</dbReference>
<dbReference type="Pfam" id="PF09397">
    <property type="entry name" value="FtsK_gamma"/>
    <property type="match status" value="1"/>
</dbReference>
<keyword evidence="5 17" id="KW-0812">Transmembrane</keyword>
<feature type="transmembrane region" description="Helical" evidence="17">
    <location>
        <begin position="39"/>
        <end position="57"/>
    </location>
</feature>
<evidence type="ECO:0000256" key="17">
    <source>
        <dbReference type="SAM" id="Phobius"/>
    </source>
</evidence>
<evidence type="ECO:0000256" key="9">
    <source>
        <dbReference type="ARBA" id="ARBA00022989"/>
    </source>
</evidence>
<dbReference type="PANTHER" id="PTHR22683">
    <property type="entry name" value="SPORULATION PROTEIN RELATED"/>
    <property type="match status" value="1"/>
</dbReference>